<dbReference type="SUPFAM" id="SSF144083">
    <property type="entry name" value="Magnesium transport protein CorA, transmembrane region"/>
    <property type="match status" value="1"/>
</dbReference>
<protein>
    <recommendedName>
        <fullName evidence="11">Magnesium transport protein CorA</fullName>
    </recommendedName>
</protein>
<dbReference type="InterPro" id="IPR002523">
    <property type="entry name" value="MgTranspt_CorA/ZnTranspt_ZntB"/>
</dbReference>
<dbReference type="Gene3D" id="1.20.58.340">
    <property type="entry name" value="Magnesium transport protein CorA, transmembrane region"/>
    <property type="match status" value="2"/>
</dbReference>
<feature type="transmembrane region" description="Helical" evidence="8">
    <location>
        <begin position="251"/>
        <end position="272"/>
    </location>
</feature>
<dbReference type="GO" id="GO:0015087">
    <property type="term" value="F:cobalt ion transmembrane transporter activity"/>
    <property type="evidence" value="ECO:0007669"/>
    <property type="project" value="TreeGrafter"/>
</dbReference>
<keyword evidence="6 8" id="KW-1133">Transmembrane helix</keyword>
<organism evidence="9 10">
    <name type="scientific">Candidatus Ryanbacteria bacterium RIFCSPHIGHO2_01_45_13</name>
    <dbReference type="NCBI Taxonomy" id="1802112"/>
    <lineage>
        <taxon>Bacteria</taxon>
        <taxon>Candidatus Ryaniibacteriota</taxon>
    </lineage>
</organism>
<keyword evidence="5 8" id="KW-0812">Transmembrane</keyword>
<dbReference type="EMBL" id="MHNI01000012">
    <property type="protein sequence ID" value="OGZ42944.1"/>
    <property type="molecule type" value="Genomic_DNA"/>
</dbReference>
<keyword evidence="7 8" id="KW-0472">Membrane</keyword>
<dbReference type="SUPFAM" id="SSF143865">
    <property type="entry name" value="CorA soluble domain-like"/>
    <property type="match status" value="1"/>
</dbReference>
<name>A0A1G2FXY4_9BACT</name>
<gene>
    <name evidence="9" type="ORF">A2W41_02415</name>
</gene>
<dbReference type="GO" id="GO:0005886">
    <property type="term" value="C:plasma membrane"/>
    <property type="evidence" value="ECO:0007669"/>
    <property type="project" value="UniProtKB-SubCell"/>
</dbReference>
<sequence length="308" mass="35950">MEAMQKLTCNGLTWVDIQNPSKKDITALKRIHNLHPLVAEELLLPTYRPRIEMYDEQMFLVLHFPIRAKRGERHTSTHEIDFIIGKTYLTTTHYGEVAVLKKLYNKLTGNESLCKQNFGSNSGYILHYIISELFTMVLEELDKFAVEIEKVEALLQKKHNAEEIVEAISSLRYELLDYRKALKPQQTVLNSLKERGKIFFENHMGPYLSDITGEYVRVWDALENHKDTLEALNNTNESLLSSRSNEIMRRLTIMAFITFPLTLIASIFGMNTRWLPFAGNQNDFWIIFGIMIFGVLFMFGYFKSRHWL</sequence>
<feature type="transmembrane region" description="Helical" evidence="8">
    <location>
        <begin position="284"/>
        <end position="302"/>
    </location>
</feature>
<reference evidence="9 10" key="1">
    <citation type="journal article" date="2016" name="Nat. Commun.">
        <title>Thousands of microbial genomes shed light on interconnected biogeochemical processes in an aquifer system.</title>
        <authorList>
            <person name="Anantharaman K."/>
            <person name="Brown C.T."/>
            <person name="Hug L.A."/>
            <person name="Sharon I."/>
            <person name="Castelle C.J."/>
            <person name="Probst A.J."/>
            <person name="Thomas B.C."/>
            <person name="Singh A."/>
            <person name="Wilkins M.J."/>
            <person name="Karaoz U."/>
            <person name="Brodie E.L."/>
            <person name="Williams K.H."/>
            <person name="Hubbard S.S."/>
            <person name="Banfield J.F."/>
        </authorList>
    </citation>
    <scope>NUCLEOTIDE SEQUENCE [LARGE SCALE GENOMIC DNA]</scope>
</reference>
<dbReference type="InterPro" id="IPR045861">
    <property type="entry name" value="CorA_cytoplasmic_dom"/>
</dbReference>
<evidence type="ECO:0000256" key="7">
    <source>
        <dbReference type="ARBA" id="ARBA00023136"/>
    </source>
</evidence>
<evidence type="ECO:0000256" key="4">
    <source>
        <dbReference type="ARBA" id="ARBA00022475"/>
    </source>
</evidence>
<dbReference type="PANTHER" id="PTHR46494:SF1">
    <property type="entry name" value="CORA FAMILY METAL ION TRANSPORTER (EUROFUNG)"/>
    <property type="match status" value="1"/>
</dbReference>
<dbReference type="Gene3D" id="3.30.460.20">
    <property type="entry name" value="CorA soluble domain-like"/>
    <property type="match status" value="1"/>
</dbReference>
<proteinExistence type="inferred from homology"/>
<dbReference type="GO" id="GO:0015095">
    <property type="term" value="F:magnesium ion transmembrane transporter activity"/>
    <property type="evidence" value="ECO:0007669"/>
    <property type="project" value="TreeGrafter"/>
</dbReference>
<evidence type="ECO:0000313" key="9">
    <source>
        <dbReference type="EMBL" id="OGZ42944.1"/>
    </source>
</evidence>
<evidence type="ECO:0000256" key="2">
    <source>
        <dbReference type="ARBA" id="ARBA00009765"/>
    </source>
</evidence>
<keyword evidence="4" id="KW-1003">Cell membrane</keyword>
<evidence type="ECO:0000256" key="8">
    <source>
        <dbReference type="SAM" id="Phobius"/>
    </source>
</evidence>
<dbReference type="Pfam" id="PF01544">
    <property type="entry name" value="CorA"/>
    <property type="match status" value="1"/>
</dbReference>
<dbReference type="Proteomes" id="UP000176700">
    <property type="component" value="Unassembled WGS sequence"/>
</dbReference>
<dbReference type="PANTHER" id="PTHR46494">
    <property type="entry name" value="CORA FAMILY METAL ION TRANSPORTER (EUROFUNG)"/>
    <property type="match status" value="1"/>
</dbReference>
<evidence type="ECO:0000256" key="1">
    <source>
        <dbReference type="ARBA" id="ARBA00004651"/>
    </source>
</evidence>
<accession>A0A1G2FXY4</accession>
<dbReference type="CDD" id="cd12822">
    <property type="entry name" value="TmCorA-like"/>
    <property type="match status" value="1"/>
</dbReference>
<evidence type="ECO:0008006" key="11">
    <source>
        <dbReference type="Google" id="ProtNLM"/>
    </source>
</evidence>
<comment type="subcellular location">
    <subcellularLocation>
        <location evidence="1">Cell membrane</location>
        <topology evidence="1">Multi-pass membrane protein</topology>
    </subcellularLocation>
</comment>
<evidence type="ECO:0000313" key="10">
    <source>
        <dbReference type="Proteomes" id="UP000176700"/>
    </source>
</evidence>
<evidence type="ECO:0000256" key="5">
    <source>
        <dbReference type="ARBA" id="ARBA00022692"/>
    </source>
</evidence>
<dbReference type="GO" id="GO:0000287">
    <property type="term" value="F:magnesium ion binding"/>
    <property type="evidence" value="ECO:0007669"/>
    <property type="project" value="TreeGrafter"/>
</dbReference>
<dbReference type="AlphaFoldDB" id="A0A1G2FXY4"/>
<comment type="caution">
    <text evidence="9">The sequence shown here is derived from an EMBL/GenBank/DDBJ whole genome shotgun (WGS) entry which is preliminary data.</text>
</comment>
<dbReference type="GO" id="GO:0050897">
    <property type="term" value="F:cobalt ion binding"/>
    <property type="evidence" value="ECO:0007669"/>
    <property type="project" value="TreeGrafter"/>
</dbReference>
<evidence type="ECO:0000256" key="6">
    <source>
        <dbReference type="ARBA" id="ARBA00022989"/>
    </source>
</evidence>
<evidence type="ECO:0000256" key="3">
    <source>
        <dbReference type="ARBA" id="ARBA00022448"/>
    </source>
</evidence>
<comment type="similarity">
    <text evidence="2">Belongs to the CorA metal ion transporter (MIT) (TC 1.A.35) family.</text>
</comment>
<dbReference type="InterPro" id="IPR045863">
    <property type="entry name" value="CorA_TM1_TM2"/>
</dbReference>
<keyword evidence="3" id="KW-0813">Transport</keyword>